<reference evidence="1 2" key="1">
    <citation type="submission" date="2019-03" db="EMBL/GenBank/DDBJ databases">
        <title>Genomic Encyclopedia of Type Strains, Phase IV (KMG-IV): sequencing the most valuable type-strain genomes for metagenomic binning, comparative biology and taxonomic classification.</title>
        <authorList>
            <person name="Goeker M."/>
        </authorList>
    </citation>
    <scope>NUCLEOTIDE SEQUENCE [LARGE SCALE GENOMIC DNA]</scope>
    <source>
        <strain evidence="1 2">DSM 24830</strain>
    </source>
</reference>
<proteinExistence type="predicted"/>
<dbReference type="Gene3D" id="3.30.1540.10">
    <property type="entry name" value="formyl-coa transferase, domain 3"/>
    <property type="match status" value="1"/>
</dbReference>
<dbReference type="RefSeq" id="WP_131905837.1">
    <property type="nucleotide sequence ID" value="NZ_BAAAFU010000004.1"/>
</dbReference>
<evidence type="ECO:0000313" key="1">
    <source>
        <dbReference type="EMBL" id="TCJ87569.1"/>
    </source>
</evidence>
<dbReference type="InterPro" id="IPR050509">
    <property type="entry name" value="CoA-transferase_III"/>
</dbReference>
<evidence type="ECO:0000313" key="2">
    <source>
        <dbReference type="Proteomes" id="UP000294887"/>
    </source>
</evidence>
<dbReference type="InterPro" id="IPR003673">
    <property type="entry name" value="CoA-Trfase_fam_III"/>
</dbReference>
<organism evidence="1 2">
    <name type="scientific">Cocleimonas flava</name>
    <dbReference type="NCBI Taxonomy" id="634765"/>
    <lineage>
        <taxon>Bacteria</taxon>
        <taxon>Pseudomonadati</taxon>
        <taxon>Pseudomonadota</taxon>
        <taxon>Gammaproteobacteria</taxon>
        <taxon>Thiotrichales</taxon>
        <taxon>Thiotrichaceae</taxon>
        <taxon>Cocleimonas</taxon>
    </lineage>
</organism>
<accession>A0A4R1F4V8</accession>
<dbReference type="AlphaFoldDB" id="A0A4R1F4V8"/>
<dbReference type="OrthoDB" id="9058532at2"/>
<sequence length="364" mass="40467">MNTFLSQYKILDLSQYIPGPYATRQLADLGANVIKVEPPAGDPMRHFMSDSNNKSDYSPIYQHLNRGKRIVNIDLKQASGKESLRKLIKDADVLLESFRPGVMARLGFDRASLDKINPTLIHCALSGFGQNGPYEQRAGHDLTYCAVSGALSNSGTRERPVMSFPPIADHAGAMQAANTILAALLSRTHTHQGAFIDISLYESALAWQYLNFYESANNDNPQRETLLLNGGAAYYNIYQTADGRFIALGPIEAKFWVAFCEAVSKPEWIDQQTDALPQTSLIQSLSDMFKSETLSHWNVLFENVDCCYEPILLADEVAKHPQVISRNNLKDANPQFAAWVDGQAVETADALTLIDNVDDINWVY</sequence>
<dbReference type="InterPro" id="IPR044855">
    <property type="entry name" value="CoA-Trfase_III_dom3_sf"/>
</dbReference>
<dbReference type="Pfam" id="PF02515">
    <property type="entry name" value="CoA_transf_3"/>
    <property type="match status" value="1"/>
</dbReference>
<dbReference type="EMBL" id="SMFQ01000003">
    <property type="protein sequence ID" value="TCJ87569.1"/>
    <property type="molecule type" value="Genomic_DNA"/>
</dbReference>
<dbReference type="PANTHER" id="PTHR48228:SF5">
    <property type="entry name" value="ALPHA-METHYLACYL-COA RACEMASE"/>
    <property type="match status" value="1"/>
</dbReference>
<dbReference type="SUPFAM" id="SSF89796">
    <property type="entry name" value="CoA-transferase family III (CaiB/BaiF)"/>
    <property type="match status" value="1"/>
</dbReference>
<name>A0A4R1F4V8_9GAMM</name>
<keyword evidence="1" id="KW-0808">Transferase</keyword>
<dbReference type="PANTHER" id="PTHR48228">
    <property type="entry name" value="SUCCINYL-COA--D-CITRAMALATE COA-TRANSFERASE"/>
    <property type="match status" value="1"/>
</dbReference>
<comment type="caution">
    <text evidence="1">The sequence shown here is derived from an EMBL/GenBank/DDBJ whole genome shotgun (WGS) entry which is preliminary data.</text>
</comment>
<protein>
    <submittedName>
        <fullName evidence="1">Crotonobetainyl-CoA:carnitine CoA-transferase CaiB-like acyl-CoA transferase</fullName>
    </submittedName>
</protein>
<gene>
    <name evidence="1" type="ORF">EV695_2081</name>
</gene>
<dbReference type="InterPro" id="IPR023606">
    <property type="entry name" value="CoA-Trfase_III_dom_1_sf"/>
</dbReference>
<dbReference type="Proteomes" id="UP000294887">
    <property type="component" value="Unassembled WGS sequence"/>
</dbReference>
<dbReference type="Gene3D" id="3.40.50.10540">
    <property type="entry name" value="Crotonobetainyl-coa:carnitine coa-transferase, domain 1"/>
    <property type="match status" value="1"/>
</dbReference>
<dbReference type="GO" id="GO:0016740">
    <property type="term" value="F:transferase activity"/>
    <property type="evidence" value="ECO:0007669"/>
    <property type="project" value="UniProtKB-KW"/>
</dbReference>
<keyword evidence="2" id="KW-1185">Reference proteome</keyword>